<evidence type="ECO:0000313" key="2">
    <source>
        <dbReference type="EMBL" id="KAB1662376.1"/>
    </source>
</evidence>
<evidence type="ECO:0000313" key="3">
    <source>
        <dbReference type="Proteomes" id="UP000467240"/>
    </source>
</evidence>
<dbReference type="RefSeq" id="WP_158038809.1">
    <property type="nucleotide sequence ID" value="NZ_WBJZ01000001.1"/>
</dbReference>
<organism evidence="2 3">
    <name type="scientific">Pseudoclavibacter chungangensis</name>
    <dbReference type="NCBI Taxonomy" id="587635"/>
    <lineage>
        <taxon>Bacteria</taxon>
        <taxon>Bacillati</taxon>
        <taxon>Actinomycetota</taxon>
        <taxon>Actinomycetes</taxon>
        <taxon>Micrococcales</taxon>
        <taxon>Microbacteriaceae</taxon>
        <taxon>Pseudoclavibacter</taxon>
    </lineage>
</organism>
<feature type="transmembrane region" description="Helical" evidence="1">
    <location>
        <begin position="53"/>
        <end position="70"/>
    </location>
</feature>
<proteinExistence type="predicted"/>
<dbReference type="AlphaFoldDB" id="A0A7J5C164"/>
<sequence length="256" mass="27329">MADARPEFGDAVDLRILRTAQWLLFVLTMIAYTQIAFRVLAVVDEPSGEALGGVVPLLLACAITLLLWNFEDWGNPWAWRPQIERRLAALRAQRARVGVPPRADEHTGPDGLADERRRVFCRSLLVTAVAAAGADVIVVVGLIVVGTVQAGPSLSEAILAALVLGAVLVAFVLAWTAIVKGGLSAIVQWRAGSRGVPDDAIALIVGLLSLVLGLLIVWIVFVTGGSSAGCRSWCFSCPLSSRSVRRPCWVSIVCSR</sequence>
<keyword evidence="1" id="KW-0812">Transmembrane</keyword>
<feature type="transmembrane region" description="Helical" evidence="1">
    <location>
        <begin position="124"/>
        <end position="145"/>
    </location>
</feature>
<keyword evidence="3" id="KW-1185">Reference proteome</keyword>
<feature type="transmembrane region" description="Helical" evidence="1">
    <location>
        <begin position="157"/>
        <end position="179"/>
    </location>
</feature>
<dbReference type="EMBL" id="WBJZ01000001">
    <property type="protein sequence ID" value="KAB1662376.1"/>
    <property type="molecule type" value="Genomic_DNA"/>
</dbReference>
<accession>A0A7J5C164</accession>
<feature type="transmembrane region" description="Helical" evidence="1">
    <location>
        <begin position="22"/>
        <end position="41"/>
    </location>
</feature>
<keyword evidence="1" id="KW-1133">Transmembrane helix</keyword>
<dbReference type="Proteomes" id="UP000467240">
    <property type="component" value="Unassembled WGS sequence"/>
</dbReference>
<comment type="caution">
    <text evidence="2">The sequence shown here is derived from an EMBL/GenBank/DDBJ whole genome shotgun (WGS) entry which is preliminary data.</text>
</comment>
<gene>
    <name evidence="2" type="ORF">F8O01_00010</name>
</gene>
<feature type="transmembrane region" description="Helical" evidence="1">
    <location>
        <begin position="200"/>
        <end position="221"/>
    </location>
</feature>
<evidence type="ECO:0000256" key="1">
    <source>
        <dbReference type="SAM" id="Phobius"/>
    </source>
</evidence>
<name>A0A7J5C164_9MICO</name>
<reference evidence="2 3" key="1">
    <citation type="submission" date="2019-09" db="EMBL/GenBank/DDBJ databases">
        <title>Phylogeny of genus Pseudoclavibacter and closely related genus.</title>
        <authorList>
            <person name="Li Y."/>
        </authorList>
    </citation>
    <scope>NUCLEOTIDE SEQUENCE [LARGE SCALE GENOMIC DNA]</scope>
    <source>
        <strain evidence="2 3">DSM 23821</strain>
    </source>
</reference>
<protein>
    <submittedName>
        <fullName evidence="2">Uncharacterized protein</fullName>
    </submittedName>
</protein>
<keyword evidence="1" id="KW-0472">Membrane</keyword>